<dbReference type="Proteomes" id="UP000642809">
    <property type="component" value="Unassembled WGS sequence"/>
</dbReference>
<reference evidence="2" key="2">
    <citation type="submission" date="2020-09" db="EMBL/GenBank/DDBJ databases">
        <authorList>
            <person name="Sun Q."/>
            <person name="Kim S."/>
        </authorList>
    </citation>
    <scope>NUCLEOTIDE SEQUENCE</scope>
    <source>
        <strain evidence="2">KCTC 23224</strain>
    </source>
</reference>
<evidence type="ECO:0000256" key="1">
    <source>
        <dbReference type="SAM" id="SignalP"/>
    </source>
</evidence>
<dbReference type="AlphaFoldDB" id="A0A8J3CXL3"/>
<keyword evidence="1" id="KW-0732">Signal</keyword>
<dbReference type="EMBL" id="BMYF01000017">
    <property type="protein sequence ID" value="GHB44825.1"/>
    <property type="molecule type" value="Genomic_DNA"/>
</dbReference>
<sequence>MNKTLLTMAAVLLMTGPLLAQDLFNGFGTKGIENKSLKNVDTYYIPQMQIGFETYVETKQVAFESKLSSFANSMEAMSKGGQYGGRQATSARVTTILDAGMELADFQKLANDFRDILEEEIRKAGFNVLDMKEVDKMESFQKIKERYSDKTDKKQGKASDDDIGSKAIKVYPDHTIFMFDEKSLVKGGGPAFYGMLKKVHDETKAGMILQNLIIDFSTVELDVKIDAGTKGKSTSAEMKILPKMRITYNTIDWITPKGGPNSVPSRLKEEFISKNEYTANIYSDPKKAETLFEFFFKGKPPVDFDPRIISMSKEDYIATAKDLFTQYSQEFAKTMVVGAKGK</sequence>
<gene>
    <name evidence="2" type="ORF">GCM10008106_27380</name>
</gene>
<evidence type="ECO:0000313" key="2">
    <source>
        <dbReference type="EMBL" id="GHB44825.1"/>
    </source>
</evidence>
<keyword evidence="3" id="KW-1185">Reference proteome</keyword>
<name>A0A8J3CXL3_9BACT</name>
<organism evidence="2 3">
    <name type="scientific">Mongoliitalea lutea</name>
    <dbReference type="NCBI Taxonomy" id="849756"/>
    <lineage>
        <taxon>Bacteria</taxon>
        <taxon>Pseudomonadati</taxon>
        <taxon>Bacteroidota</taxon>
        <taxon>Cytophagia</taxon>
        <taxon>Cytophagales</taxon>
        <taxon>Cyclobacteriaceae</taxon>
        <taxon>Mongoliitalea</taxon>
    </lineage>
</organism>
<dbReference type="RefSeq" id="WP_189583687.1">
    <property type="nucleotide sequence ID" value="NZ_BMYF01000017.1"/>
</dbReference>
<feature type="signal peptide" evidence="1">
    <location>
        <begin position="1"/>
        <end position="20"/>
    </location>
</feature>
<evidence type="ECO:0000313" key="3">
    <source>
        <dbReference type="Proteomes" id="UP000642809"/>
    </source>
</evidence>
<protein>
    <submittedName>
        <fullName evidence="2">Uncharacterized protein</fullName>
    </submittedName>
</protein>
<accession>A0A8J3CXL3</accession>
<comment type="caution">
    <text evidence="2">The sequence shown here is derived from an EMBL/GenBank/DDBJ whole genome shotgun (WGS) entry which is preliminary data.</text>
</comment>
<feature type="chain" id="PRO_5035223067" evidence="1">
    <location>
        <begin position="21"/>
        <end position="342"/>
    </location>
</feature>
<reference evidence="2" key="1">
    <citation type="journal article" date="2014" name="Int. J. Syst. Evol. Microbiol.">
        <title>Complete genome sequence of Corynebacterium casei LMG S-19264T (=DSM 44701T), isolated from a smear-ripened cheese.</title>
        <authorList>
            <consortium name="US DOE Joint Genome Institute (JGI-PGF)"/>
            <person name="Walter F."/>
            <person name="Albersmeier A."/>
            <person name="Kalinowski J."/>
            <person name="Ruckert C."/>
        </authorList>
    </citation>
    <scope>NUCLEOTIDE SEQUENCE</scope>
    <source>
        <strain evidence="2">KCTC 23224</strain>
    </source>
</reference>
<proteinExistence type="predicted"/>